<accession>A0AAV7M4S0</accession>
<keyword evidence="2" id="KW-1185">Reference proteome</keyword>
<gene>
    <name evidence="1" type="ORF">NDU88_003240</name>
</gene>
<reference evidence="1" key="1">
    <citation type="journal article" date="2022" name="bioRxiv">
        <title>Sequencing and chromosome-scale assembly of the giantPleurodeles waltlgenome.</title>
        <authorList>
            <person name="Brown T."/>
            <person name="Elewa A."/>
            <person name="Iarovenko S."/>
            <person name="Subramanian E."/>
            <person name="Araus A.J."/>
            <person name="Petzold A."/>
            <person name="Susuki M."/>
            <person name="Suzuki K.-i.T."/>
            <person name="Hayashi T."/>
            <person name="Toyoda A."/>
            <person name="Oliveira C."/>
            <person name="Osipova E."/>
            <person name="Leigh N.D."/>
            <person name="Simon A."/>
            <person name="Yun M.H."/>
        </authorList>
    </citation>
    <scope>NUCLEOTIDE SEQUENCE</scope>
    <source>
        <strain evidence="1">20211129_DDA</strain>
        <tissue evidence="1">Liver</tissue>
    </source>
</reference>
<organism evidence="1 2">
    <name type="scientific">Pleurodeles waltl</name>
    <name type="common">Iberian ribbed newt</name>
    <dbReference type="NCBI Taxonomy" id="8319"/>
    <lineage>
        <taxon>Eukaryota</taxon>
        <taxon>Metazoa</taxon>
        <taxon>Chordata</taxon>
        <taxon>Craniata</taxon>
        <taxon>Vertebrata</taxon>
        <taxon>Euteleostomi</taxon>
        <taxon>Amphibia</taxon>
        <taxon>Batrachia</taxon>
        <taxon>Caudata</taxon>
        <taxon>Salamandroidea</taxon>
        <taxon>Salamandridae</taxon>
        <taxon>Pleurodelinae</taxon>
        <taxon>Pleurodeles</taxon>
    </lineage>
</organism>
<dbReference type="AlphaFoldDB" id="A0AAV7M4S0"/>
<sequence length="179" mass="18752">MGALGPFLVPWKCAACEAEARAGPYGGSWPCPLPGAVETRCPRCGSASKSLWALLALPPSWCRGNTLPAKRERKQVLMGALGPAPFLVPQKPREREQVLVGALGPAPFLMPWKRAFCGAGAQASPYGGSWPCPLPGAVETRCPRSGCASSSLWGLLALPPSWCRVTLVTDLCTAGLATP</sequence>
<comment type="caution">
    <text evidence="1">The sequence shown here is derived from an EMBL/GenBank/DDBJ whole genome shotgun (WGS) entry which is preliminary data.</text>
</comment>
<name>A0AAV7M4S0_PLEWA</name>
<dbReference type="EMBL" id="JANPWB010000014">
    <property type="protein sequence ID" value="KAJ1098124.1"/>
    <property type="molecule type" value="Genomic_DNA"/>
</dbReference>
<evidence type="ECO:0000313" key="1">
    <source>
        <dbReference type="EMBL" id="KAJ1098124.1"/>
    </source>
</evidence>
<proteinExistence type="predicted"/>
<evidence type="ECO:0000313" key="2">
    <source>
        <dbReference type="Proteomes" id="UP001066276"/>
    </source>
</evidence>
<dbReference type="Proteomes" id="UP001066276">
    <property type="component" value="Chromosome 10"/>
</dbReference>
<protein>
    <submittedName>
        <fullName evidence="1">Uncharacterized protein</fullName>
    </submittedName>
</protein>